<dbReference type="EMBL" id="JAQKAB010000010">
    <property type="protein sequence ID" value="MDA7027829.1"/>
    <property type="molecule type" value="Genomic_DNA"/>
</dbReference>
<comment type="caution">
    <text evidence="2">The sequence shown here is derived from an EMBL/GenBank/DDBJ whole genome shotgun (WGS) entry which is preliminary data.</text>
</comment>
<reference evidence="2 3" key="1">
    <citation type="submission" date="2023-01" db="EMBL/GenBank/DDBJ databases">
        <title>Bacillus changyiensis sp. nov., isolated from a coastal deposit.</title>
        <authorList>
            <person name="Xiao G."/>
            <person name="Lai Q."/>
            <person name="Hu Z."/>
            <person name="Shao Z."/>
        </authorList>
    </citation>
    <scope>NUCLEOTIDE SEQUENCE [LARGE SCALE GENOMIC DNA]</scope>
    <source>
        <strain evidence="2 3">CLL-7-23</strain>
    </source>
</reference>
<keyword evidence="1" id="KW-0732">Signal</keyword>
<evidence type="ECO:0000313" key="2">
    <source>
        <dbReference type="EMBL" id="MDA7027829.1"/>
    </source>
</evidence>
<proteinExistence type="predicted"/>
<protein>
    <recommendedName>
        <fullName evidence="4">Lipoprotein</fullName>
    </recommendedName>
</protein>
<evidence type="ECO:0000313" key="3">
    <source>
        <dbReference type="Proteomes" id="UP001211894"/>
    </source>
</evidence>
<evidence type="ECO:0008006" key="4">
    <source>
        <dbReference type="Google" id="ProtNLM"/>
    </source>
</evidence>
<organism evidence="2 3">
    <name type="scientific">Bacillus changyiensis</name>
    <dbReference type="NCBI Taxonomy" id="3004103"/>
    <lineage>
        <taxon>Bacteria</taxon>
        <taxon>Bacillati</taxon>
        <taxon>Bacillota</taxon>
        <taxon>Bacilli</taxon>
        <taxon>Bacillales</taxon>
        <taxon>Bacillaceae</taxon>
        <taxon>Bacillus</taxon>
    </lineage>
</organism>
<evidence type="ECO:0000256" key="1">
    <source>
        <dbReference type="SAM" id="SignalP"/>
    </source>
</evidence>
<dbReference type="Proteomes" id="UP001211894">
    <property type="component" value="Unassembled WGS sequence"/>
</dbReference>
<name>A0ABT4X6A8_9BACI</name>
<keyword evidence="3" id="KW-1185">Reference proteome</keyword>
<feature type="chain" id="PRO_5046822200" description="Lipoprotein" evidence="1">
    <location>
        <begin position="20"/>
        <end position="332"/>
    </location>
</feature>
<dbReference type="RefSeq" id="WP_271341647.1">
    <property type="nucleotide sequence ID" value="NZ_JAQKAB010000010.1"/>
</dbReference>
<gene>
    <name evidence="2" type="ORF">PJ311_14715</name>
</gene>
<feature type="signal peptide" evidence="1">
    <location>
        <begin position="1"/>
        <end position="19"/>
    </location>
</feature>
<dbReference type="PROSITE" id="PS51257">
    <property type="entry name" value="PROKAR_LIPOPROTEIN"/>
    <property type="match status" value="1"/>
</dbReference>
<accession>A0ABT4X6A8</accession>
<sequence>MKKNWLLLLITSVLVFALAACQQVDPKQSYTTAFKKMLDSKIYDFSTDIDINIDTSNLTGVSKEVAEVFNNADLTVDFKANKDTKQSQFIFKGKFSYRNLSMNFNVPVYLDENKKRGYIKLDSLIENFGIILGPSTVQRLESVKGKYLEFPLEKGDYRSQDTEKVKRLFLKSLETFADDFPQDKFKEEDLTDKEKQQGTEQRITLSFSDKEIKDAYTHFAKQFGKELNHPIKESDLSDLQQELKEVKFKKFNMTTSINKEKSLQHLTTDVSIGVDNKDFQGDFNIKFSTAYNSLDRKVKFEYKPEEDQIVTMDELEGLVDQSGREEINGFTK</sequence>